<keyword evidence="2" id="KW-0808">Transferase</keyword>
<reference evidence="5" key="1">
    <citation type="submission" date="2018-01" db="EMBL/GenBank/DDBJ databases">
        <title>Rubneribacter badeniensis gen. nov., sp. nov., and Colonibacter rubneri, gen. nov., sp. nov., WGS of new members of the Eggerthellaceae.</title>
        <authorList>
            <person name="Danylec N."/>
            <person name="Stoll D.A."/>
            <person name="Doetsch A."/>
            <person name="Kulling S.E."/>
            <person name="Huch M."/>
        </authorList>
    </citation>
    <scope>NUCLEOTIDE SEQUENCE [LARGE SCALE GENOMIC DNA]</scope>
    <source>
        <strain evidence="5">ResAG-96</strain>
    </source>
</reference>
<evidence type="ECO:0000256" key="2">
    <source>
        <dbReference type="ARBA" id="ARBA00022679"/>
    </source>
</evidence>
<comment type="similarity">
    <text evidence="1">Belongs to the transferase hexapeptide repeat family.</text>
</comment>
<accession>A0A2K2UA99</accession>
<name>A0A2K2UA99_9ACTN</name>
<dbReference type="OrthoDB" id="2643438at2"/>
<gene>
    <name evidence="4" type="ORF">C2L71_08925</name>
</gene>
<dbReference type="EMBL" id="PPEK01000011">
    <property type="protein sequence ID" value="PNV67199.1"/>
    <property type="molecule type" value="Genomic_DNA"/>
</dbReference>
<sequence>MRAVERKKFKYDIKRNKCSPLKKKWWILFCLRSEQSCVHVIPRRLFAACKKILLFGSGCELPASAFCGGGVLIPHLNGIFINPSARLGSGCAIYHQVTIGAGEKDETFGAPCLGDNVVVYAGAKVIGPISVGNNVVIGANAVVTKNIASDVTVVGANRIVVNHSNKELLEGQAHGFNAK</sequence>
<protein>
    <recommendedName>
        <fullName evidence="6">Serine acetyltransferase</fullName>
    </recommendedName>
</protein>
<dbReference type="Pfam" id="PF00132">
    <property type="entry name" value="Hexapep"/>
    <property type="match status" value="1"/>
</dbReference>
<dbReference type="RefSeq" id="WP_103265427.1">
    <property type="nucleotide sequence ID" value="NZ_CABMLE010000011.1"/>
</dbReference>
<dbReference type="InterPro" id="IPR045304">
    <property type="entry name" value="LbH_SAT"/>
</dbReference>
<dbReference type="Gene3D" id="2.160.10.10">
    <property type="entry name" value="Hexapeptide repeat proteins"/>
    <property type="match status" value="1"/>
</dbReference>
<dbReference type="InterPro" id="IPR001451">
    <property type="entry name" value="Hexapep"/>
</dbReference>
<dbReference type="SUPFAM" id="SSF51161">
    <property type="entry name" value="Trimeric LpxA-like enzymes"/>
    <property type="match status" value="1"/>
</dbReference>
<proteinExistence type="inferred from homology"/>
<dbReference type="InterPro" id="IPR011004">
    <property type="entry name" value="Trimer_LpxA-like_sf"/>
</dbReference>
<evidence type="ECO:0000256" key="3">
    <source>
        <dbReference type="ARBA" id="ARBA00023315"/>
    </source>
</evidence>
<comment type="caution">
    <text evidence="4">The sequence shown here is derived from an EMBL/GenBank/DDBJ whole genome shotgun (WGS) entry which is preliminary data.</text>
</comment>
<evidence type="ECO:0008006" key="6">
    <source>
        <dbReference type="Google" id="ProtNLM"/>
    </source>
</evidence>
<evidence type="ECO:0000313" key="4">
    <source>
        <dbReference type="EMBL" id="PNV67199.1"/>
    </source>
</evidence>
<evidence type="ECO:0000313" key="5">
    <source>
        <dbReference type="Proteomes" id="UP000236197"/>
    </source>
</evidence>
<dbReference type="GO" id="GO:0016746">
    <property type="term" value="F:acyltransferase activity"/>
    <property type="evidence" value="ECO:0007669"/>
    <property type="project" value="UniProtKB-KW"/>
</dbReference>
<dbReference type="PANTHER" id="PTHR42811">
    <property type="entry name" value="SERINE ACETYLTRANSFERASE"/>
    <property type="match status" value="1"/>
</dbReference>
<dbReference type="Proteomes" id="UP000236197">
    <property type="component" value="Unassembled WGS sequence"/>
</dbReference>
<dbReference type="AlphaFoldDB" id="A0A2K2UA99"/>
<keyword evidence="5" id="KW-1185">Reference proteome</keyword>
<dbReference type="CDD" id="cd03354">
    <property type="entry name" value="LbH_SAT"/>
    <property type="match status" value="1"/>
</dbReference>
<evidence type="ECO:0000256" key="1">
    <source>
        <dbReference type="ARBA" id="ARBA00007274"/>
    </source>
</evidence>
<organism evidence="4 5">
    <name type="scientific">Enteroscipio rubneri</name>
    <dbReference type="NCBI Taxonomy" id="2070686"/>
    <lineage>
        <taxon>Bacteria</taxon>
        <taxon>Bacillati</taxon>
        <taxon>Actinomycetota</taxon>
        <taxon>Coriobacteriia</taxon>
        <taxon>Eggerthellales</taxon>
        <taxon>Eggerthellaceae</taxon>
        <taxon>Enteroscipio</taxon>
    </lineage>
</organism>
<keyword evidence="3" id="KW-0012">Acyltransferase</keyword>